<keyword evidence="1" id="KW-0596">Phosphopantetheine</keyword>
<dbReference type="EMBL" id="JARAWC010000019">
    <property type="protein sequence ID" value="MDX2963112.1"/>
    <property type="molecule type" value="Genomic_DNA"/>
</dbReference>
<dbReference type="InterPro" id="IPR006162">
    <property type="entry name" value="Ppantetheine_attach_site"/>
</dbReference>
<evidence type="ECO:0000313" key="5">
    <source>
        <dbReference type="EMBL" id="MDX3017321.1"/>
    </source>
</evidence>
<feature type="domain" description="Carrier" evidence="3">
    <location>
        <begin position="9"/>
        <end position="93"/>
    </location>
</feature>
<dbReference type="Gene3D" id="1.10.1200.10">
    <property type="entry name" value="ACP-like"/>
    <property type="match status" value="1"/>
</dbReference>
<gene>
    <name evidence="4" type="ORF">PV399_25835</name>
    <name evidence="5" type="ORF">PV666_05420</name>
</gene>
<evidence type="ECO:0000259" key="3">
    <source>
        <dbReference type="PROSITE" id="PS50075"/>
    </source>
</evidence>
<proteinExistence type="predicted"/>
<evidence type="ECO:0000313" key="4">
    <source>
        <dbReference type="EMBL" id="MDX2963112.1"/>
    </source>
</evidence>
<comment type="caution">
    <text evidence="4">The sequence shown here is derived from an EMBL/GenBank/DDBJ whole genome shotgun (WGS) entry which is preliminary data.</text>
</comment>
<evidence type="ECO:0000313" key="7">
    <source>
        <dbReference type="Proteomes" id="UP001282288"/>
    </source>
</evidence>
<dbReference type="GeneID" id="69806145"/>
<keyword evidence="6" id="KW-1185">Reference proteome</keyword>
<dbReference type="Proteomes" id="UP001272987">
    <property type="component" value="Unassembled WGS sequence"/>
</dbReference>
<protein>
    <submittedName>
        <fullName evidence="4">Phosphopantetheine-binding protein</fullName>
    </submittedName>
</protein>
<reference evidence="4 6" key="1">
    <citation type="journal article" date="2023" name="Microb. Genom.">
        <title>Mesoterricola silvestris gen. nov., sp. nov., Mesoterricola sediminis sp. nov., Geothrix oryzae sp. nov., Geothrix edaphica sp. nov., Geothrix rubra sp. nov., and Geothrix limicola sp. nov., six novel members of Acidobacteriota isolated from soils.</title>
        <authorList>
            <person name="Weisberg A.J."/>
            <person name="Pearce E."/>
            <person name="Kramer C.G."/>
            <person name="Chang J.H."/>
            <person name="Clarke C.R."/>
        </authorList>
    </citation>
    <scope>NUCLEOTIDE SEQUENCE</scope>
    <source>
        <strain evidence="5 6">NB05-1H</strain>
        <strain evidence="4">NRRL_B-16521</strain>
    </source>
</reference>
<dbReference type="PROSITE" id="PS00012">
    <property type="entry name" value="PHOSPHOPANTETHEINE"/>
    <property type="match status" value="1"/>
</dbReference>
<dbReference type="PROSITE" id="PS50075">
    <property type="entry name" value="CARRIER"/>
    <property type="match status" value="1"/>
</dbReference>
<keyword evidence="2" id="KW-0597">Phosphoprotein</keyword>
<dbReference type="Pfam" id="PF00550">
    <property type="entry name" value="PP-binding"/>
    <property type="match status" value="1"/>
</dbReference>
<dbReference type="InterPro" id="IPR036736">
    <property type="entry name" value="ACP-like_sf"/>
</dbReference>
<accession>A0AAP6BER1</accession>
<dbReference type="SUPFAM" id="SSF47336">
    <property type="entry name" value="ACP-like"/>
    <property type="match status" value="1"/>
</dbReference>
<evidence type="ECO:0000256" key="1">
    <source>
        <dbReference type="ARBA" id="ARBA00022450"/>
    </source>
</evidence>
<dbReference type="EMBL" id="JARAWP010000003">
    <property type="protein sequence ID" value="MDX3017321.1"/>
    <property type="molecule type" value="Genomic_DNA"/>
</dbReference>
<dbReference type="RefSeq" id="WP_010358341.1">
    <property type="nucleotide sequence ID" value="NZ_BCMK01000076.1"/>
</dbReference>
<dbReference type="AlphaFoldDB" id="A0AAP6BER1"/>
<evidence type="ECO:0000256" key="2">
    <source>
        <dbReference type="ARBA" id="ARBA00022553"/>
    </source>
</evidence>
<name>A0AAP6BER1_9ACTN</name>
<evidence type="ECO:0000313" key="6">
    <source>
        <dbReference type="Proteomes" id="UP001272987"/>
    </source>
</evidence>
<dbReference type="Proteomes" id="UP001282288">
    <property type="component" value="Unassembled WGS sequence"/>
</dbReference>
<sequence>MTDTAPGTSPGTDVEREIRALVAEATRLDPDYLAALPADTELFGPQIALTSLAGVALLAAVKKRYGVDVADLDIGLDSLESIGTLAQFVTRVIHPDAP</sequence>
<organism evidence="4 7">
    <name type="scientific">Streptomyces acidiscabies</name>
    <dbReference type="NCBI Taxonomy" id="42234"/>
    <lineage>
        <taxon>Bacteria</taxon>
        <taxon>Bacillati</taxon>
        <taxon>Actinomycetota</taxon>
        <taxon>Actinomycetes</taxon>
        <taxon>Kitasatosporales</taxon>
        <taxon>Streptomycetaceae</taxon>
        <taxon>Streptomyces</taxon>
    </lineage>
</organism>
<dbReference type="InterPro" id="IPR009081">
    <property type="entry name" value="PP-bd_ACP"/>
</dbReference>